<dbReference type="Gene3D" id="3.30.530.20">
    <property type="match status" value="1"/>
</dbReference>
<dbReference type="GO" id="GO:0004864">
    <property type="term" value="F:protein phosphatase inhibitor activity"/>
    <property type="evidence" value="ECO:0007669"/>
    <property type="project" value="UniProtKB-ARBA"/>
</dbReference>
<sequence length="172" mass="19469">MEEENIGPKWEGGASAEIKGPTPQQVWDLLRDFGNLHKWIPSLDTCDLLDHGNQLPAQTGLIRYCASTKITSSAGIDQTITLWAKEKLIMIDPIKRCLSYEIVDNNMGFKSYVGTMEILPIINDDVKHGCKIKWSFVSDPVEGWRYEDLVSYIDSSVKLMAKKMEEHIHSSI</sequence>
<evidence type="ECO:0000256" key="1">
    <source>
        <dbReference type="SAM" id="MobiDB-lite"/>
    </source>
</evidence>
<organism evidence="2 3">
    <name type="scientific">Ziziphus jujuba</name>
    <name type="common">Chinese jujube</name>
    <name type="synonym">Ziziphus sativa</name>
    <dbReference type="NCBI Taxonomy" id="326968"/>
    <lineage>
        <taxon>Eukaryota</taxon>
        <taxon>Viridiplantae</taxon>
        <taxon>Streptophyta</taxon>
        <taxon>Embryophyta</taxon>
        <taxon>Tracheophyta</taxon>
        <taxon>Spermatophyta</taxon>
        <taxon>Magnoliopsida</taxon>
        <taxon>eudicotyledons</taxon>
        <taxon>Gunneridae</taxon>
        <taxon>Pentapetalae</taxon>
        <taxon>rosids</taxon>
        <taxon>fabids</taxon>
        <taxon>Rosales</taxon>
        <taxon>Rhamnaceae</taxon>
        <taxon>Paliureae</taxon>
        <taxon>Ziziphus</taxon>
    </lineage>
</organism>
<dbReference type="PANTHER" id="PTHR33789">
    <property type="entry name" value="LACHRYMATORY-FACTOR SYNTHASE"/>
    <property type="match status" value="1"/>
</dbReference>
<gene>
    <name evidence="3" type="primary">LOC107412698</name>
</gene>
<dbReference type="PANTHER" id="PTHR33789:SF11">
    <property type="entry name" value="OS05G0202300 PROTEIN"/>
    <property type="match status" value="1"/>
</dbReference>
<dbReference type="Pfam" id="PF10604">
    <property type="entry name" value="Polyketide_cyc2"/>
    <property type="match status" value="1"/>
</dbReference>
<dbReference type="GeneID" id="107412698"/>
<name>A0A6P3ZBS2_ZIZJJ</name>
<dbReference type="InterPro" id="IPR023393">
    <property type="entry name" value="START-like_dom_sf"/>
</dbReference>
<proteinExistence type="predicted"/>
<dbReference type="FunCoup" id="A0A6P3ZBS2">
    <property type="interactions" value="79"/>
</dbReference>
<dbReference type="CDD" id="cd07821">
    <property type="entry name" value="PYR_PYL_RCAR_like"/>
    <property type="match status" value="1"/>
</dbReference>
<dbReference type="RefSeq" id="XP_015876007.2">
    <property type="nucleotide sequence ID" value="XM_016020521.4"/>
</dbReference>
<protein>
    <submittedName>
        <fullName evidence="3">Lachrymatory-factor synthase</fullName>
    </submittedName>
</protein>
<reference evidence="3" key="1">
    <citation type="submission" date="2025-08" db="UniProtKB">
        <authorList>
            <consortium name="RefSeq"/>
        </authorList>
    </citation>
    <scope>IDENTIFICATION</scope>
    <source>
        <tissue evidence="3">Seedling</tissue>
    </source>
</reference>
<feature type="region of interest" description="Disordered" evidence="1">
    <location>
        <begin position="1"/>
        <end position="20"/>
    </location>
</feature>
<keyword evidence="2" id="KW-1185">Reference proteome</keyword>
<dbReference type="Proteomes" id="UP001652623">
    <property type="component" value="Chromosome 5"/>
</dbReference>
<accession>A0A6P3ZBS2</accession>
<dbReference type="InterPro" id="IPR019587">
    <property type="entry name" value="Polyketide_cyclase/dehydratase"/>
</dbReference>
<dbReference type="KEGG" id="zju:107412698"/>
<evidence type="ECO:0000313" key="3">
    <source>
        <dbReference type="RefSeq" id="XP_015876007.2"/>
    </source>
</evidence>
<evidence type="ECO:0000313" key="2">
    <source>
        <dbReference type="Proteomes" id="UP001652623"/>
    </source>
</evidence>
<dbReference type="InParanoid" id="A0A6P3ZBS2"/>
<dbReference type="InterPro" id="IPR053249">
    <property type="entry name" value="LFS"/>
</dbReference>
<dbReference type="SUPFAM" id="SSF55961">
    <property type="entry name" value="Bet v1-like"/>
    <property type="match status" value="1"/>
</dbReference>
<dbReference type="AlphaFoldDB" id="A0A6P3ZBS2"/>